<gene>
    <name evidence="7" type="primary">trxA</name>
    <name evidence="7" type="ORF">KTS37_14490</name>
</gene>
<dbReference type="InterPro" id="IPR013766">
    <property type="entry name" value="Thioredoxin_domain"/>
</dbReference>
<dbReference type="Pfam" id="PF00085">
    <property type="entry name" value="Thioredoxin"/>
    <property type="match status" value="1"/>
</dbReference>
<feature type="region of interest" description="Disordered" evidence="5">
    <location>
        <begin position="1"/>
        <end position="29"/>
    </location>
</feature>
<evidence type="ECO:0000259" key="6">
    <source>
        <dbReference type="PROSITE" id="PS51352"/>
    </source>
</evidence>
<keyword evidence="4" id="KW-0676">Redox-active center</keyword>
<dbReference type="PROSITE" id="PS00194">
    <property type="entry name" value="THIOREDOXIN_1"/>
    <property type="match status" value="1"/>
</dbReference>
<evidence type="ECO:0000256" key="2">
    <source>
        <dbReference type="ARBA" id="ARBA00022982"/>
    </source>
</evidence>
<name>A0AA41G2K0_9EURY</name>
<feature type="compositionally biased region" description="Basic and acidic residues" evidence="5">
    <location>
        <begin position="7"/>
        <end position="21"/>
    </location>
</feature>
<evidence type="ECO:0000256" key="4">
    <source>
        <dbReference type="ARBA" id="ARBA00023284"/>
    </source>
</evidence>
<dbReference type="SUPFAM" id="SSF52833">
    <property type="entry name" value="Thioredoxin-like"/>
    <property type="match status" value="1"/>
</dbReference>
<reference evidence="7" key="1">
    <citation type="submission" date="2021-06" db="EMBL/GenBank/DDBJ databases">
        <title>New haloarchaea isolates fom saline soil.</title>
        <authorList>
            <person name="Duran-Viseras A."/>
            <person name="Sanchez-Porro C.S."/>
            <person name="Ventosa A."/>
        </authorList>
    </citation>
    <scope>NUCLEOTIDE SEQUENCE</scope>
    <source>
        <strain evidence="7">JCM 18369</strain>
    </source>
</reference>
<dbReference type="Gene3D" id="3.40.30.10">
    <property type="entry name" value="Glutaredoxin"/>
    <property type="match status" value="1"/>
</dbReference>
<evidence type="ECO:0000256" key="3">
    <source>
        <dbReference type="ARBA" id="ARBA00023157"/>
    </source>
</evidence>
<keyword evidence="8" id="KW-1185">Reference proteome</keyword>
<dbReference type="CDD" id="cd02947">
    <property type="entry name" value="TRX_family"/>
    <property type="match status" value="1"/>
</dbReference>
<dbReference type="GO" id="GO:0015035">
    <property type="term" value="F:protein-disulfide reductase activity"/>
    <property type="evidence" value="ECO:0007669"/>
    <property type="project" value="InterPro"/>
</dbReference>
<dbReference type="AlphaFoldDB" id="A0AA41G2K0"/>
<evidence type="ECO:0000256" key="5">
    <source>
        <dbReference type="SAM" id="MobiDB-lite"/>
    </source>
</evidence>
<dbReference type="PANTHER" id="PTHR45663">
    <property type="entry name" value="GEO12009P1"/>
    <property type="match status" value="1"/>
</dbReference>
<dbReference type="InterPro" id="IPR017937">
    <property type="entry name" value="Thioredoxin_CS"/>
</dbReference>
<sequence>MSDIPIDEIREQKAEKLKNETGDDAAPGEPVHVNGASELSAVASENAVVLADFYADWCGPCKMIAPMLDEIAAETDAAVAKVDVDQNQQLAAQYGVQGVPTLVLFADGEPVERLVGMQNKDQLVALIERHG</sequence>
<evidence type="ECO:0000256" key="1">
    <source>
        <dbReference type="ARBA" id="ARBA00022448"/>
    </source>
</evidence>
<organism evidence="7 8">
    <name type="scientific">Haloarcula salina</name>
    <dbReference type="NCBI Taxonomy" id="1429914"/>
    <lineage>
        <taxon>Archaea</taxon>
        <taxon>Methanobacteriati</taxon>
        <taxon>Methanobacteriota</taxon>
        <taxon>Stenosarchaea group</taxon>
        <taxon>Halobacteria</taxon>
        <taxon>Halobacteriales</taxon>
        <taxon>Haloarculaceae</taxon>
        <taxon>Haloarcula</taxon>
    </lineage>
</organism>
<keyword evidence="3" id="KW-1015">Disulfide bond</keyword>
<proteinExistence type="predicted"/>
<keyword evidence="1" id="KW-0813">Transport</keyword>
<dbReference type="NCBIfam" id="TIGR01068">
    <property type="entry name" value="thioredoxin"/>
    <property type="match status" value="1"/>
</dbReference>
<dbReference type="InterPro" id="IPR036249">
    <property type="entry name" value="Thioredoxin-like_sf"/>
</dbReference>
<keyword evidence="2" id="KW-0249">Electron transport</keyword>
<comment type="caution">
    <text evidence="7">The sequence shown here is derived from an EMBL/GenBank/DDBJ whole genome shotgun (WGS) entry which is preliminary data.</text>
</comment>
<protein>
    <submittedName>
        <fullName evidence="7">Thioredoxin</fullName>
    </submittedName>
</protein>
<feature type="domain" description="Thioredoxin" evidence="6">
    <location>
        <begin position="19"/>
        <end position="131"/>
    </location>
</feature>
<dbReference type="EMBL" id="JAHQXE010000004">
    <property type="protein sequence ID" value="MBV0903000.1"/>
    <property type="molecule type" value="Genomic_DNA"/>
</dbReference>
<evidence type="ECO:0000313" key="7">
    <source>
        <dbReference type="EMBL" id="MBV0903000.1"/>
    </source>
</evidence>
<dbReference type="PROSITE" id="PS51352">
    <property type="entry name" value="THIOREDOXIN_2"/>
    <property type="match status" value="1"/>
</dbReference>
<dbReference type="PRINTS" id="PR00421">
    <property type="entry name" value="THIOREDOXIN"/>
</dbReference>
<dbReference type="FunFam" id="3.40.30.10:FF:000001">
    <property type="entry name" value="Thioredoxin"/>
    <property type="match status" value="1"/>
</dbReference>
<dbReference type="InterPro" id="IPR005746">
    <property type="entry name" value="Thioredoxin"/>
</dbReference>
<dbReference type="PANTHER" id="PTHR45663:SF11">
    <property type="entry name" value="GEO12009P1"/>
    <property type="match status" value="1"/>
</dbReference>
<dbReference type="Proteomes" id="UP001166304">
    <property type="component" value="Unassembled WGS sequence"/>
</dbReference>
<accession>A0AA41G2K0</accession>
<dbReference type="GO" id="GO:0005737">
    <property type="term" value="C:cytoplasm"/>
    <property type="evidence" value="ECO:0007669"/>
    <property type="project" value="TreeGrafter"/>
</dbReference>
<evidence type="ECO:0000313" key="8">
    <source>
        <dbReference type="Proteomes" id="UP001166304"/>
    </source>
</evidence>
<dbReference type="RefSeq" id="WP_162415179.1">
    <property type="nucleotide sequence ID" value="NZ_JAHQXE010000004.1"/>
</dbReference>